<evidence type="ECO:0000256" key="1">
    <source>
        <dbReference type="ARBA" id="ARBA00022801"/>
    </source>
</evidence>
<organism evidence="6 7">
    <name type="scientific">Leeia speluncae</name>
    <dbReference type="NCBI Taxonomy" id="2884804"/>
    <lineage>
        <taxon>Bacteria</taxon>
        <taxon>Pseudomonadati</taxon>
        <taxon>Pseudomonadota</taxon>
        <taxon>Betaproteobacteria</taxon>
        <taxon>Neisseriales</taxon>
        <taxon>Leeiaceae</taxon>
        <taxon>Leeia</taxon>
    </lineage>
</organism>
<feature type="active site" description="Proton acceptor" evidence="4">
    <location>
        <position position="195"/>
    </location>
</feature>
<dbReference type="InterPro" id="IPR050301">
    <property type="entry name" value="NTE"/>
</dbReference>
<comment type="caution">
    <text evidence="6">The sequence shown here is derived from an EMBL/GenBank/DDBJ whole genome shotgun (WGS) entry which is preliminary data.</text>
</comment>
<name>A0ABS8D8C9_9NEIS</name>
<evidence type="ECO:0000256" key="3">
    <source>
        <dbReference type="ARBA" id="ARBA00023098"/>
    </source>
</evidence>
<sequence>MNILRRTLLLSLPIGLIACSSQTPPAKPVATVKPVVKPVDKQKPPVKIALVLGGGAARGFAHVGVIKMLEANGIKPDLVVGTSAGSVVGALYASGYTGFELQKLAFELDEATISDWSLPNRGILKGQALQDFVNKAVKNQPLEKLKLPFGAVATNLTQSRAVLFQRGNTGLAVRASSSVPGVFQPVTIEGSDYVDGGVISQVPIRFAKKMGATFTIAIDVSGKPGTSEATSTKEVLLKSLSIMSKTLREEELKEADILITPKVGDIAPDDFESKNRAILEGEEAAVKLMPVIKKKIAALR</sequence>
<evidence type="ECO:0000313" key="7">
    <source>
        <dbReference type="Proteomes" id="UP001165395"/>
    </source>
</evidence>
<keyword evidence="1 4" id="KW-0378">Hydrolase</keyword>
<dbReference type="Pfam" id="PF01734">
    <property type="entry name" value="Patatin"/>
    <property type="match status" value="1"/>
</dbReference>
<dbReference type="PROSITE" id="PS51635">
    <property type="entry name" value="PNPLA"/>
    <property type="match status" value="1"/>
</dbReference>
<evidence type="ECO:0000256" key="4">
    <source>
        <dbReference type="PROSITE-ProRule" id="PRU01161"/>
    </source>
</evidence>
<evidence type="ECO:0000313" key="6">
    <source>
        <dbReference type="EMBL" id="MCB6184471.1"/>
    </source>
</evidence>
<keyword evidence="2 4" id="KW-0442">Lipid degradation</keyword>
<dbReference type="InterPro" id="IPR002641">
    <property type="entry name" value="PNPLA_dom"/>
</dbReference>
<keyword evidence="3 4" id="KW-0443">Lipid metabolism</keyword>
<dbReference type="InterPro" id="IPR016035">
    <property type="entry name" value="Acyl_Trfase/lysoPLipase"/>
</dbReference>
<feature type="short sequence motif" description="GXSXG" evidence="4">
    <location>
        <begin position="81"/>
        <end position="85"/>
    </location>
</feature>
<feature type="active site" description="Nucleophile" evidence="4">
    <location>
        <position position="83"/>
    </location>
</feature>
<reference evidence="6" key="1">
    <citation type="submission" date="2021-10" db="EMBL/GenBank/DDBJ databases">
        <title>The complete genome sequence of Leeia sp. TBRC 13508.</title>
        <authorList>
            <person name="Charoenyingcharoen P."/>
            <person name="Yukphan P."/>
        </authorList>
    </citation>
    <scope>NUCLEOTIDE SEQUENCE</scope>
    <source>
        <strain evidence="6">TBRC 13508</strain>
    </source>
</reference>
<feature type="domain" description="PNPLA" evidence="5">
    <location>
        <begin position="50"/>
        <end position="208"/>
    </location>
</feature>
<evidence type="ECO:0000259" key="5">
    <source>
        <dbReference type="PROSITE" id="PS51635"/>
    </source>
</evidence>
<gene>
    <name evidence="6" type="ORF">LIN78_13045</name>
</gene>
<dbReference type="PANTHER" id="PTHR14226">
    <property type="entry name" value="NEUROPATHY TARGET ESTERASE/SWISS CHEESE D.MELANOGASTER"/>
    <property type="match status" value="1"/>
</dbReference>
<feature type="short sequence motif" description="DGA/G" evidence="4">
    <location>
        <begin position="195"/>
        <end position="197"/>
    </location>
</feature>
<dbReference type="PROSITE" id="PS51257">
    <property type="entry name" value="PROKAR_LIPOPROTEIN"/>
    <property type="match status" value="1"/>
</dbReference>
<dbReference type="SUPFAM" id="SSF52151">
    <property type="entry name" value="FabD/lysophospholipase-like"/>
    <property type="match status" value="1"/>
</dbReference>
<dbReference type="Proteomes" id="UP001165395">
    <property type="component" value="Unassembled WGS sequence"/>
</dbReference>
<dbReference type="CDD" id="cd07205">
    <property type="entry name" value="Pat_PNPLA6_PNPLA7_NTE1_like"/>
    <property type="match status" value="1"/>
</dbReference>
<accession>A0ABS8D8C9</accession>
<dbReference type="Gene3D" id="3.40.1090.10">
    <property type="entry name" value="Cytosolic phospholipase A2 catalytic domain"/>
    <property type="match status" value="2"/>
</dbReference>
<dbReference type="EMBL" id="JAJBZT010000007">
    <property type="protein sequence ID" value="MCB6184471.1"/>
    <property type="molecule type" value="Genomic_DNA"/>
</dbReference>
<proteinExistence type="predicted"/>
<evidence type="ECO:0000256" key="2">
    <source>
        <dbReference type="ARBA" id="ARBA00022963"/>
    </source>
</evidence>
<keyword evidence="7" id="KW-1185">Reference proteome</keyword>
<dbReference type="PANTHER" id="PTHR14226:SF76">
    <property type="entry name" value="NTE FAMILY PROTEIN RSSA"/>
    <property type="match status" value="1"/>
</dbReference>
<comment type="caution">
    <text evidence="4">Lacks conserved residue(s) required for the propagation of feature annotation.</text>
</comment>
<dbReference type="RefSeq" id="WP_227181281.1">
    <property type="nucleotide sequence ID" value="NZ_JAJBZT010000007.1"/>
</dbReference>
<protein>
    <submittedName>
        <fullName evidence="6">Patatin-like phospholipase family protein</fullName>
    </submittedName>
</protein>